<evidence type="ECO:0000313" key="3">
    <source>
        <dbReference type="RefSeq" id="XP_070646849.1"/>
    </source>
</evidence>
<evidence type="ECO:0000313" key="2">
    <source>
        <dbReference type="Proteomes" id="UP001652663"/>
    </source>
</evidence>
<evidence type="ECO:0000256" key="1">
    <source>
        <dbReference type="SAM" id="MobiDB-lite"/>
    </source>
</evidence>
<sequence length="205" mass="22330">MPEVRDLAAGSSNPQRQHPDKDGGRERGRAPPPPVAQRVAAGQAVFRIRNVEGSPVFREAATVRRASSWARRELEALNPAQGLGVQEVCRGGVNFTDARIFPNPPQALNVVEPADFCEAANLPGVCIPTPSARPRTPSSKNKNHVSSEIGSIKVLIPSVEDPSLGVSSFLRPLSQMYHHTSLTPQDQIQRWRIIIVSADTRSRSH</sequence>
<dbReference type="GeneID" id="109560669"/>
<reference evidence="3" key="1">
    <citation type="submission" date="2025-08" db="UniProtKB">
        <authorList>
            <consortium name="RefSeq"/>
        </authorList>
    </citation>
    <scope>IDENTIFICATION</scope>
    <source>
        <tissue evidence="3">Blood</tissue>
    </source>
</reference>
<keyword evidence="2" id="KW-1185">Reference proteome</keyword>
<proteinExistence type="predicted"/>
<protein>
    <submittedName>
        <fullName evidence="3">Uncharacterized protein</fullName>
    </submittedName>
</protein>
<feature type="compositionally biased region" description="Basic and acidic residues" evidence="1">
    <location>
        <begin position="17"/>
        <end position="29"/>
    </location>
</feature>
<feature type="region of interest" description="Disordered" evidence="1">
    <location>
        <begin position="1"/>
        <end position="39"/>
    </location>
</feature>
<organism evidence="2 3">
    <name type="scientific">Bos indicus</name>
    <name type="common">Zebu</name>
    <dbReference type="NCBI Taxonomy" id="9915"/>
    <lineage>
        <taxon>Eukaryota</taxon>
        <taxon>Metazoa</taxon>
        <taxon>Chordata</taxon>
        <taxon>Craniata</taxon>
        <taxon>Vertebrata</taxon>
        <taxon>Euteleostomi</taxon>
        <taxon>Mammalia</taxon>
        <taxon>Eutheria</taxon>
        <taxon>Laurasiatheria</taxon>
        <taxon>Artiodactyla</taxon>
        <taxon>Ruminantia</taxon>
        <taxon>Pecora</taxon>
        <taxon>Bovidae</taxon>
        <taxon>Bovinae</taxon>
        <taxon>Bos</taxon>
    </lineage>
</organism>
<accession>A0ABM4SGC3</accession>
<gene>
    <name evidence="3" type="primary">LOC109560669</name>
</gene>
<name>A0ABM4SGC3_BOSIN</name>
<dbReference type="Proteomes" id="UP001652663">
    <property type="component" value="Chromosome 6"/>
</dbReference>
<dbReference type="RefSeq" id="XP_070646849.1">
    <property type="nucleotide sequence ID" value="XM_070790748.1"/>
</dbReference>